<evidence type="ECO:0000313" key="2">
    <source>
        <dbReference type="EMBL" id="CAI2369816.1"/>
    </source>
</evidence>
<reference evidence="2" key="1">
    <citation type="submission" date="2023-07" db="EMBL/GenBank/DDBJ databases">
        <authorList>
            <consortium name="AG Swart"/>
            <person name="Singh M."/>
            <person name="Singh A."/>
            <person name="Seah K."/>
            <person name="Emmerich C."/>
        </authorList>
    </citation>
    <scope>NUCLEOTIDE SEQUENCE</scope>
    <source>
        <strain evidence="2">DP1</strain>
    </source>
</reference>
<dbReference type="InterPro" id="IPR000253">
    <property type="entry name" value="FHA_dom"/>
</dbReference>
<dbReference type="PROSITE" id="PS50006">
    <property type="entry name" value="FHA_DOMAIN"/>
    <property type="match status" value="2"/>
</dbReference>
<proteinExistence type="predicted"/>
<sequence length="343" mass="38935">MADLSKWLFGCCITNKYGKDGGEFETNIITTNKIEEDKREKGRNYEKNVEIERQFYEEAKHETTRLDDIREKVIQNSESAVMDHNDHVIPFEEAGLNMNAIPDSEIDKATSLSLKIIEGPSTDQIFQINACGIVGMQGRGRKDGCVLVGSQEYADNIDEPYNDIVFEPGENSEIGKRHFLIKYIPDTTSYYLRDLGDGNGTFVRLDNPLVLKTGYIISFGEFHMFIQIFEGHIEISSRTESTSSEQKSQQNFTFKTPVATEEGKDNLLLKIGRMNDCDVKFHSKCLSRCQCIIEYINESWILKDGDGSKASTNGTWLFADELYPIHDGMVFKAGQILFETSFI</sequence>
<organism evidence="2 3">
    <name type="scientific">Euplotes crassus</name>
    <dbReference type="NCBI Taxonomy" id="5936"/>
    <lineage>
        <taxon>Eukaryota</taxon>
        <taxon>Sar</taxon>
        <taxon>Alveolata</taxon>
        <taxon>Ciliophora</taxon>
        <taxon>Intramacronucleata</taxon>
        <taxon>Spirotrichea</taxon>
        <taxon>Hypotrichia</taxon>
        <taxon>Euplotida</taxon>
        <taxon>Euplotidae</taxon>
        <taxon>Moneuplotes</taxon>
    </lineage>
</organism>
<gene>
    <name evidence="2" type="ORF">ECRASSUSDP1_LOCUS11119</name>
</gene>
<dbReference type="InterPro" id="IPR008984">
    <property type="entry name" value="SMAD_FHA_dom_sf"/>
</dbReference>
<feature type="domain" description="FHA" evidence="1">
    <location>
        <begin position="146"/>
        <end position="203"/>
    </location>
</feature>
<dbReference type="Proteomes" id="UP001295684">
    <property type="component" value="Unassembled WGS sequence"/>
</dbReference>
<comment type="caution">
    <text evidence="2">The sequence shown here is derived from an EMBL/GenBank/DDBJ whole genome shotgun (WGS) entry which is preliminary data.</text>
</comment>
<dbReference type="EMBL" id="CAMPGE010010973">
    <property type="protein sequence ID" value="CAI2369816.1"/>
    <property type="molecule type" value="Genomic_DNA"/>
</dbReference>
<evidence type="ECO:0000259" key="1">
    <source>
        <dbReference type="PROSITE" id="PS50006"/>
    </source>
</evidence>
<feature type="domain" description="FHA" evidence="1">
    <location>
        <begin position="269"/>
        <end position="322"/>
    </location>
</feature>
<dbReference type="Gene3D" id="2.60.200.20">
    <property type="match status" value="2"/>
</dbReference>
<accession>A0AAD1UI39</accession>
<dbReference type="SMART" id="SM00240">
    <property type="entry name" value="FHA"/>
    <property type="match status" value="2"/>
</dbReference>
<name>A0AAD1UI39_EUPCR</name>
<evidence type="ECO:0000313" key="3">
    <source>
        <dbReference type="Proteomes" id="UP001295684"/>
    </source>
</evidence>
<keyword evidence="3" id="KW-1185">Reference proteome</keyword>
<dbReference type="SUPFAM" id="SSF49879">
    <property type="entry name" value="SMAD/FHA domain"/>
    <property type="match status" value="2"/>
</dbReference>
<dbReference type="AlphaFoldDB" id="A0AAD1UI39"/>
<protein>
    <recommendedName>
        <fullName evidence="1">FHA domain-containing protein</fullName>
    </recommendedName>
</protein>
<dbReference type="Pfam" id="PF00498">
    <property type="entry name" value="FHA"/>
    <property type="match status" value="2"/>
</dbReference>
<dbReference type="CDD" id="cd00060">
    <property type="entry name" value="FHA"/>
    <property type="match status" value="2"/>
</dbReference>